<comment type="caution">
    <text evidence="2">The sequence shown here is derived from an EMBL/GenBank/DDBJ whole genome shotgun (WGS) entry which is preliminary data.</text>
</comment>
<keyword evidence="1" id="KW-0472">Membrane</keyword>
<sequence length="95" mass="10828">MQGACWISKQSGYPLFHLHCRVTIQDRWELVRMCLYEGTGVHGLPTKSEKAGIAMTYSGWIGVVGAIGMQIVITSWKVTRLEIDLKLRRISEYTR</sequence>
<dbReference type="EMBL" id="CAXIEN010000019">
    <property type="protein sequence ID" value="CAL1265791.1"/>
    <property type="molecule type" value="Genomic_DNA"/>
</dbReference>
<name>A0AAV1Z6I0_9ARAC</name>
<dbReference type="Proteomes" id="UP001497382">
    <property type="component" value="Unassembled WGS sequence"/>
</dbReference>
<keyword evidence="1" id="KW-1133">Transmembrane helix</keyword>
<organism evidence="2 3">
    <name type="scientific">Larinioides sclopetarius</name>
    <dbReference type="NCBI Taxonomy" id="280406"/>
    <lineage>
        <taxon>Eukaryota</taxon>
        <taxon>Metazoa</taxon>
        <taxon>Ecdysozoa</taxon>
        <taxon>Arthropoda</taxon>
        <taxon>Chelicerata</taxon>
        <taxon>Arachnida</taxon>
        <taxon>Araneae</taxon>
        <taxon>Araneomorphae</taxon>
        <taxon>Entelegynae</taxon>
        <taxon>Araneoidea</taxon>
        <taxon>Araneidae</taxon>
        <taxon>Larinioides</taxon>
    </lineage>
</organism>
<evidence type="ECO:0000256" key="1">
    <source>
        <dbReference type="SAM" id="Phobius"/>
    </source>
</evidence>
<accession>A0AAV1Z6I0</accession>
<evidence type="ECO:0000313" key="2">
    <source>
        <dbReference type="EMBL" id="CAL1265791.1"/>
    </source>
</evidence>
<dbReference type="AlphaFoldDB" id="A0AAV1Z6I0"/>
<proteinExistence type="predicted"/>
<keyword evidence="1" id="KW-0812">Transmembrane</keyword>
<evidence type="ECO:0000313" key="3">
    <source>
        <dbReference type="Proteomes" id="UP001497382"/>
    </source>
</evidence>
<feature type="transmembrane region" description="Helical" evidence="1">
    <location>
        <begin position="57"/>
        <end position="79"/>
    </location>
</feature>
<keyword evidence="3" id="KW-1185">Reference proteome</keyword>
<reference evidence="2 3" key="1">
    <citation type="submission" date="2024-04" db="EMBL/GenBank/DDBJ databases">
        <authorList>
            <person name="Rising A."/>
            <person name="Reimegard J."/>
            <person name="Sonavane S."/>
            <person name="Akerstrom W."/>
            <person name="Nylinder S."/>
            <person name="Hedman E."/>
            <person name="Kallberg Y."/>
        </authorList>
    </citation>
    <scope>NUCLEOTIDE SEQUENCE [LARGE SCALE GENOMIC DNA]</scope>
</reference>
<protein>
    <submittedName>
        <fullName evidence="2">Uncharacterized protein</fullName>
    </submittedName>
</protein>
<gene>
    <name evidence="2" type="ORF">LARSCL_LOCUS2739</name>
</gene>